<dbReference type="PANTHER" id="PTHR19328:SF75">
    <property type="entry name" value="ALDOSE SUGAR DEHYDROGENASE YLII"/>
    <property type="match status" value="1"/>
</dbReference>
<dbReference type="SUPFAM" id="SSF46626">
    <property type="entry name" value="Cytochrome c"/>
    <property type="match status" value="1"/>
</dbReference>
<accession>A0A9P8HTM5</accession>
<feature type="non-terminal residue" evidence="9">
    <location>
        <position position="381"/>
    </location>
</feature>
<dbReference type="GO" id="GO:0046872">
    <property type="term" value="F:metal ion binding"/>
    <property type="evidence" value="ECO:0007669"/>
    <property type="project" value="UniProtKB-KW"/>
</dbReference>
<dbReference type="OrthoDB" id="10266706at2759"/>
<feature type="signal peptide" evidence="7">
    <location>
        <begin position="1"/>
        <end position="23"/>
    </location>
</feature>
<evidence type="ECO:0000256" key="5">
    <source>
        <dbReference type="PROSITE-ProRule" id="PRU00433"/>
    </source>
</evidence>
<dbReference type="InterPro" id="IPR036909">
    <property type="entry name" value="Cyt_c-like_dom_sf"/>
</dbReference>
<dbReference type="AlphaFoldDB" id="A0A9P8HTM5"/>
<organism evidence="9 10">
    <name type="scientific">Glutinoglossum americanum</name>
    <dbReference type="NCBI Taxonomy" id="1670608"/>
    <lineage>
        <taxon>Eukaryota</taxon>
        <taxon>Fungi</taxon>
        <taxon>Dikarya</taxon>
        <taxon>Ascomycota</taxon>
        <taxon>Pezizomycotina</taxon>
        <taxon>Geoglossomycetes</taxon>
        <taxon>Geoglossales</taxon>
        <taxon>Geoglossaceae</taxon>
        <taxon>Glutinoglossum</taxon>
    </lineage>
</organism>
<keyword evidence="2" id="KW-0249">Electron transport</keyword>
<dbReference type="GO" id="GO:0020037">
    <property type="term" value="F:heme binding"/>
    <property type="evidence" value="ECO:0007669"/>
    <property type="project" value="InterPro"/>
</dbReference>
<evidence type="ECO:0000256" key="6">
    <source>
        <dbReference type="SAM" id="MobiDB-lite"/>
    </source>
</evidence>
<keyword evidence="2" id="KW-0679">Respiratory chain</keyword>
<comment type="caution">
    <text evidence="9">The sequence shown here is derived from an EMBL/GenBank/DDBJ whole genome shotgun (WGS) entry which is preliminary data.</text>
</comment>
<dbReference type="Proteomes" id="UP000698800">
    <property type="component" value="Unassembled WGS sequence"/>
</dbReference>
<evidence type="ECO:0000256" key="1">
    <source>
        <dbReference type="ARBA" id="ARBA00022617"/>
    </source>
</evidence>
<feature type="chain" id="PRO_5040283551" description="Cytochrome c domain-containing protein" evidence="7">
    <location>
        <begin position="24"/>
        <end position="381"/>
    </location>
</feature>
<evidence type="ECO:0000313" key="9">
    <source>
        <dbReference type="EMBL" id="KAH0533765.1"/>
    </source>
</evidence>
<keyword evidence="3 5" id="KW-0479">Metal-binding</keyword>
<keyword evidence="1 5" id="KW-0349">Heme</keyword>
<keyword evidence="10" id="KW-1185">Reference proteome</keyword>
<protein>
    <recommendedName>
        <fullName evidence="8">Cytochrome c domain-containing protein</fullName>
    </recommendedName>
</protein>
<dbReference type="GO" id="GO:0009055">
    <property type="term" value="F:electron transfer activity"/>
    <property type="evidence" value="ECO:0007669"/>
    <property type="project" value="InterPro"/>
</dbReference>
<dbReference type="Gene3D" id="2.120.10.30">
    <property type="entry name" value="TolB, C-terminal domain"/>
    <property type="match status" value="1"/>
</dbReference>
<keyword evidence="2" id="KW-0813">Transport</keyword>
<evidence type="ECO:0000313" key="10">
    <source>
        <dbReference type="Proteomes" id="UP000698800"/>
    </source>
</evidence>
<sequence length="381" mass="41607">MKTNLNLLGGVFILLCINACSKSSSDSSSISTDSLAIANGQATFSQNCGSCHNFKQDGIGPHLGGLTRIVSPDWIANFVKDPKSAIESGDERAAGLFTKYKTVMPSFPTYTDDQLKELVAFLHTKKAPDPRKEFVDPNALKDPIPDKIPMSDIIVNLELFTQIPASSEEKPSTRIAKLDAQPTTGELFVMDLRGKLYHMKGKQPEVYLDMNKEKPKFIHKPGLATGFGSFAFHPEFMKNGLLYTTHTEPPASAKADFNYPDSIKVTLQWVVSEWKTSTPGAFPFSGESRELFRVNMVSGIHGVQEIVFNPLAKKGDGDYGLLYIGVGDGGSAENGFPFLCHSPEKIWGSVLRIDPSGHNSANGNYGIPEENPFAKNDNAKV</sequence>
<dbReference type="InterPro" id="IPR011042">
    <property type="entry name" value="6-blade_b-propeller_TolB-like"/>
</dbReference>
<evidence type="ECO:0000256" key="3">
    <source>
        <dbReference type="ARBA" id="ARBA00022723"/>
    </source>
</evidence>
<dbReference type="PROSITE" id="PS51007">
    <property type="entry name" value="CYTC"/>
    <property type="match status" value="1"/>
</dbReference>
<feature type="region of interest" description="Disordered" evidence="6">
    <location>
        <begin position="361"/>
        <end position="381"/>
    </location>
</feature>
<gene>
    <name evidence="9" type="ORF">FGG08_007568</name>
</gene>
<keyword evidence="7" id="KW-0732">Signal</keyword>
<evidence type="ECO:0000259" key="8">
    <source>
        <dbReference type="PROSITE" id="PS51007"/>
    </source>
</evidence>
<dbReference type="EMBL" id="JAGHQL010000359">
    <property type="protein sequence ID" value="KAH0533765.1"/>
    <property type="molecule type" value="Genomic_DNA"/>
</dbReference>
<dbReference type="InterPro" id="IPR009056">
    <property type="entry name" value="Cyt_c-like_dom"/>
</dbReference>
<dbReference type="Gene3D" id="1.10.760.10">
    <property type="entry name" value="Cytochrome c-like domain"/>
    <property type="match status" value="1"/>
</dbReference>
<feature type="domain" description="Cytochrome c" evidence="8">
    <location>
        <begin position="35"/>
        <end position="126"/>
    </location>
</feature>
<evidence type="ECO:0000256" key="4">
    <source>
        <dbReference type="ARBA" id="ARBA00023004"/>
    </source>
</evidence>
<dbReference type="PANTHER" id="PTHR19328">
    <property type="entry name" value="HEDGEHOG-INTERACTING PROTEIN"/>
    <property type="match status" value="1"/>
</dbReference>
<keyword evidence="4 5" id="KW-0408">Iron</keyword>
<proteinExistence type="predicted"/>
<name>A0A9P8HTM5_9PEZI</name>
<dbReference type="Pfam" id="PF00034">
    <property type="entry name" value="Cytochrom_C"/>
    <property type="match status" value="1"/>
</dbReference>
<reference evidence="9" key="1">
    <citation type="submission" date="2021-03" db="EMBL/GenBank/DDBJ databases">
        <title>Comparative genomics and phylogenomic investigation of the class Geoglossomycetes provide insights into ecological specialization and systematics.</title>
        <authorList>
            <person name="Melie T."/>
            <person name="Pirro S."/>
            <person name="Miller A.N."/>
            <person name="Quandt A."/>
        </authorList>
    </citation>
    <scope>NUCLEOTIDE SEQUENCE</scope>
    <source>
        <strain evidence="9">GBOQ0MN5Z8</strain>
    </source>
</reference>
<evidence type="ECO:0000256" key="7">
    <source>
        <dbReference type="SAM" id="SignalP"/>
    </source>
</evidence>
<evidence type="ECO:0000256" key="2">
    <source>
        <dbReference type="ARBA" id="ARBA00022660"/>
    </source>
</evidence>